<dbReference type="EMBL" id="PJMW01000002">
    <property type="protein sequence ID" value="PKV81995.1"/>
    <property type="molecule type" value="Genomic_DNA"/>
</dbReference>
<evidence type="ECO:0000313" key="3">
    <source>
        <dbReference type="EMBL" id="PKV81995.1"/>
    </source>
</evidence>
<dbReference type="AlphaFoldDB" id="A0A2N3VK49"/>
<name>A0A2N3VK49_9NOCA</name>
<dbReference type="Gene3D" id="6.10.30.10">
    <property type="match status" value="1"/>
</dbReference>
<dbReference type="InterPro" id="IPR002878">
    <property type="entry name" value="ChsH2_C"/>
</dbReference>
<comment type="caution">
    <text evidence="3">The sequence shown here is derived from an EMBL/GenBank/DDBJ whole genome shotgun (WGS) entry which is preliminary data.</text>
</comment>
<evidence type="ECO:0000259" key="1">
    <source>
        <dbReference type="Pfam" id="PF01796"/>
    </source>
</evidence>
<reference evidence="3 4" key="1">
    <citation type="submission" date="2017-12" db="EMBL/GenBank/DDBJ databases">
        <title>Sequencing the genomes of 1000 Actinobacteria strains.</title>
        <authorList>
            <person name="Klenk H.-P."/>
        </authorList>
    </citation>
    <scope>NUCLEOTIDE SEQUENCE [LARGE SCALE GENOMIC DNA]</scope>
    <source>
        <strain evidence="3 4">DSM 44489</strain>
    </source>
</reference>
<dbReference type="InterPro" id="IPR012340">
    <property type="entry name" value="NA-bd_OB-fold"/>
</dbReference>
<dbReference type="Gene3D" id="2.40.50.140">
    <property type="entry name" value="Nucleic acid-binding proteins"/>
    <property type="match status" value="1"/>
</dbReference>
<dbReference type="Pfam" id="PF12172">
    <property type="entry name" value="zf-ChsH2"/>
    <property type="match status" value="1"/>
</dbReference>
<evidence type="ECO:0000259" key="2">
    <source>
        <dbReference type="Pfam" id="PF12172"/>
    </source>
</evidence>
<proteinExistence type="predicted"/>
<sequence length="148" mass="15865">MNATRNVRWELDFRVNLGATGTRFADGLRAGTLFGTRCDGCSRIAVPAVAYCERCFEPATEWVEISGEGIVESFTVVHIAPGGPPRPYVLGVLRLDGTDGLFVHYLGGISLGEDGSPPADFGPGARVRAVWAQDRTGSITDIAHFQVL</sequence>
<dbReference type="InterPro" id="IPR052513">
    <property type="entry name" value="Thioester_dehydratase-like"/>
</dbReference>
<dbReference type="SUPFAM" id="SSF50249">
    <property type="entry name" value="Nucleic acid-binding proteins"/>
    <property type="match status" value="1"/>
</dbReference>
<evidence type="ECO:0008006" key="5">
    <source>
        <dbReference type="Google" id="ProtNLM"/>
    </source>
</evidence>
<dbReference type="Proteomes" id="UP000233766">
    <property type="component" value="Unassembled WGS sequence"/>
</dbReference>
<dbReference type="PANTHER" id="PTHR34075">
    <property type="entry name" value="BLR3430 PROTEIN"/>
    <property type="match status" value="1"/>
</dbReference>
<feature type="domain" description="ChsH2 rubredoxin-like zinc ribbon" evidence="2">
    <location>
        <begin position="26"/>
        <end position="60"/>
    </location>
</feature>
<protein>
    <recommendedName>
        <fullName evidence="5">OB-fold protein</fullName>
    </recommendedName>
</protein>
<evidence type="ECO:0000313" key="4">
    <source>
        <dbReference type="Proteomes" id="UP000233766"/>
    </source>
</evidence>
<dbReference type="RefSeq" id="WP_170112241.1">
    <property type="nucleotide sequence ID" value="NZ_PJMW01000002.1"/>
</dbReference>
<dbReference type="Pfam" id="PF01796">
    <property type="entry name" value="OB_ChsH2_C"/>
    <property type="match status" value="1"/>
</dbReference>
<accession>A0A2N3VK49</accession>
<gene>
    <name evidence="3" type="ORF">ATK86_6478</name>
</gene>
<dbReference type="PANTHER" id="PTHR34075:SF4">
    <property type="entry name" value="DUF35 DOMAIN-CONTAINING PROTEIN"/>
    <property type="match status" value="1"/>
</dbReference>
<feature type="domain" description="ChsH2 C-terminal OB-fold" evidence="1">
    <location>
        <begin position="62"/>
        <end position="131"/>
    </location>
</feature>
<keyword evidence="4" id="KW-1185">Reference proteome</keyword>
<organism evidence="3 4">
    <name type="scientific">Nocardia fluminea</name>
    <dbReference type="NCBI Taxonomy" id="134984"/>
    <lineage>
        <taxon>Bacteria</taxon>
        <taxon>Bacillati</taxon>
        <taxon>Actinomycetota</taxon>
        <taxon>Actinomycetes</taxon>
        <taxon>Mycobacteriales</taxon>
        <taxon>Nocardiaceae</taxon>
        <taxon>Nocardia</taxon>
    </lineage>
</organism>
<dbReference type="InterPro" id="IPR022002">
    <property type="entry name" value="ChsH2_Znr"/>
</dbReference>